<evidence type="ECO:0000256" key="1">
    <source>
        <dbReference type="ARBA" id="ARBA00022801"/>
    </source>
</evidence>
<comment type="caution">
    <text evidence="3">The sequence shown here is derived from an EMBL/GenBank/DDBJ whole genome shotgun (WGS) entry which is preliminary data.</text>
</comment>
<keyword evidence="3" id="KW-0269">Exonuclease</keyword>
<sequence length="425" mass="48625">MKKISFVHTADLHLGSPFLGLESLPKSIFEKIRDAAFQSFSRIVDLAIGRRADFVLVAGDVYDGEDRDVRSQLYFRKEMERLRGEGIPVYVIHGNHDHLNGNWLKVEMPENVHIFSGKVETKLLQTGNGARVHLYGFSYPARHVPEPMAAGYQKKEGAHYHIGLLHGHDGKNPNHYVYAPFSVDELLEKGFDYWALGHIHQRAVLHRDPYVVYPGNIQGRNRKETGEKGCYFVEMDPSGTSLEFVPTAPVLWLREKTEREFRTVDELYDFLAERKEHHRRRGVSAFLQLDLDRHRLSESVAAAAEGGDLLKALQEGEADENCFVWIHSLRVREEFPDLSPLAGEPFFRQLKKEREIFDIDAALAPLLYHPAARRYLDPADGGGKGSHEGSGRMDRFLFPERREILTLQVDDHETQGNPDLRIRKI</sequence>
<dbReference type="EMBL" id="AZRV01000044">
    <property type="protein sequence ID" value="RKO61602.1"/>
    <property type="molecule type" value="Genomic_DNA"/>
</dbReference>
<dbReference type="PANTHER" id="PTHR30337">
    <property type="entry name" value="COMPONENT OF ATP-DEPENDENT DSDNA EXONUCLEASE"/>
    <property type="match status" value="1"/>
</dbReference>
<proteinExistence type="predicted"/>
<dbReference type="Gene3D" id="3.60.21.10">
    <property type="match status" value="1"/>
</dbReference>
<accession>A0A420VD59</accession>
<dbReference type="AlphaFoldDB" id="A0A420VD59"/>
<reference evidence="3 4" key="1">
    <citation type="submission" date="2013-12" db="EMBL/GenBank/DDBJ databases">
        <title>Genome and proteome characterization of Caldibacillus debilis GB1 derived from a cellulolytic aero-tolerant co-culture.</title>
        <authorList>
            <person name="Wushke S.T."/>
            <person name="Zhang X."/>
            <person name="Fristensky B."/>
            <person name="Wilkins J.A."/>
            <person name="Levin D.B."/>
            <person name="Sparling R."/>
        </authorList>
    </citation>
    <scope>NUCLEOTIDE SEQUENCE [LARGE SCALE GENOMIC DNA]</scope>
    <source>
        <strain evidence="3 4">GB1</strain>
    </source>
</reference>
<dbReference type="InterPro" id="IPR029052">
    <property type="entry name" value="Metallo-depent_PP-like"/>
</dbReference>
<dbReference type="SUPFAM" id="SSF56300">
    <property type="entry name" value="Metallo-dependent phosphatases"/>
    <property type="match status" value="1"/>
</dbReference>
<dbReference type="Proteomes" id="UP000286235">
    <property type="component" value="Unassembled WGS sequence"/>
</dbReference>
<keyword evidence="3" id="KW-0540">Nuclease</keyword>
<evidence type="ECO:0000259" key="2">
    <source>
        <dbReference type="Pfam" id="PF00149"/>
    </source>
</evidence>
<evidence type="ECO:0000313" key="3">
    <source>
        <dbReference type="EMBL" id="RKO61602.1"/>
    </source>
</evidence>
<keyword evidence="1" id="KW-0378">Hydrolase</keyword>
<dbReference type="PIRSF" id="PIRSF033091">
    <property type="entry name" value="Pesterase_YhaO"/>
    <property type="match status" value="1"/>
</dbReference>
<dbReference type="InterPro" id="IPR041796">
    <property type="entry name" value="Mre11_N"/>
</dbReference>
<dbReference type="InterPro" id="IPR004843">
    <property type="entry name" value="Calcineurin-like_PHP"/>
</dbReference>
<protein>
    <submittedName>
        <fullName evidence="3">DNA repair exonuclease</fullName>
    </submittedName>
</protein>
<dbReference type="Pfam" id="PF00149">
    <property type="entry name" value="Metallophos"/>
    <property type="match status" value="1"/>
</dbReference>
<dbReference type="RefSeq" id="WP_120669697.1">
    <property type="nucleotide sequence ID" value="NZ_AZRV01000044.1"/>
</dbReference>
<dbReference type="InterPro" id="IPR014576">
    <property type="entry name" value="Pesterase_YhaO"/>
</dbReference>
<organism evidence="3 4">
    <name type="scientific">Caldibacillus debilis GB1</name>
    <dbReference type="NCBI Taxonomy" id="1339248"/>
    <lineage>
        <taxon>Bacteria</taxon>
        <taxon>Bacillati</taxon>
        <taxon>Bacillota</taxon>
        <taxon>Bacilli</taxon>
        <taxon>Bacillales</taxon>
        <taxon>Bacillaceae</taxon>
        <taxon>Caldibacillus</taxon>
    </lineage>
</organism>
<name>A0A420VD59_9BACI</name>
<dbReference type="InterPro" id="IPR050535">
    <property type="entry name" value="DNA_Repair-Maintenance_Comp"/>
</dbReference>
<keyword evidence="4" id="KW-1185">Reference proteome</keyword>
<dbReference type="CDD" id="cd00840">
    <property type="entry name" value="MPP_Mre11_N"/>
    <property type="match status" value="1"/>
</dbReference>
<feature type="domain" description="Calcineurin-like phosphoesterase" evidence="2">
    <location>
        <begin position="5"/>
        <end position="201"/>
    </location>
</feature>
<evidence type="ECO:0000313" key="4">
    <source>
        <dbReference type="Proteomes" id="UP000286235"/>
    </source>
</evidence>
<dbReference type="GO" id="GO:0004527">
    <property type="term" value="F:exonuclease activity"/>
    <property type="evidence" value="ECO:0007669"/>
    <property type="project" value="UniProtKB-KW"/>
</dbReference>
<dbReference type="PANTHER" id="PTHR30337:SF7">
    <property type="entry name" value="PHOSPHOESTERASE"/>
    <property type="match status" value="1"/>
</dbReference>
<gene>
    <name evidence="3" type="ORF">Cdeb_01554</name>
</gene>